<reference evidence="3" key="2">
    <citation type="journal article" date="2008" name="Nucleic Acids Res.">
        <title>The rice annotation project database (RAP-DB): 2008 update.</title>
        <authorList>
            <consortium name="The rice annotation project (RAP)"/>
        </authorList>
    </citation>
    <scope>GENOME REANNOTATION</scope>
    <source>
        <strain evidence="3">cv. Nipponbare</strain>
    </source>
</reference>
<dbReference type="KEGG" id="dosa:Os05g0119700"/>
<feature type="non-terminal residue" evidence="2">
    <location>
        <position position="1"/>
    </location>
</feature>
<sequence length="100" mass="11442">HEEEKGETKVEQEEVKTECTTQESNKIIEKQPHPDRKQETVSSKDELEPKEDTNTEHPNGTVSEDTSKVAMSPTKPQQQQKKNKPLLKKFGSLLKKKNSK</sequence>
<dbReference type="AlphaFoldDB" id="A0A0P0WHC6"/>
<protein>
    <submittedName>
        <fullName evidence="2">Os05g0119700 protein</fullName>
    </submittedName>
</protein>
<accession>A0A0P0WHC6</accession>
<proteinExistence type="predicted"/>
<dbReference type="Proteomes" id="UP000000763">
    <property type="component" value="Chromosome 5"/>
</dbReference>
<evidence type="ECO:0000313" key="2">
    <source>
        <dbReference type="EMBL" id="BAF16400.1"/>
    </source>
</evidence>
<feature type="region of interest" description="Disordered" evidence="1">
    <location>
        <begin position="1"/>
        <end position="100"/>
    </location>
</feature>
<feature type="compositionally biased region" description="Basic and acidic residues" evidence="1">
    <location>
        <begin position="26"/>
        <end position="55"/>
    </location>
</feature>
<dbReference type="EMBL" id="AP008211">
    <property type="protein sequence ID" value="BAF16400.1"/>
    <property type="molecule type" value="Genomic_DNA"/>
</dbReference>
<evidence type="ECO:0000313" key="3">
    <source>
        <dbReference type="Proteomes" id="UP000000763"/>
    </source>
</evidence>
<name>A0A0P0WHC6_ORYSJ</name>
<organism evidence="2 3">
    <name type="scientific">Oryza sativa subsp. japonica</name>
    <name type="common">Rice</name>
    <dbReference type="NCBI Taxonomy" id="39947"/>
    <lineage>
        <taxon>Eukaryota</taxon>
        <taxon>Viridiplantae</taxon>
        <taxon>Streptophyta</taxon>
        <taxon>Embryophyta</taxon>
        <taxon>Tracheophyta</taxon>
        <taxon>Spermatophyta</taxon>
        <taxon>Magnoliopsida</taxon>
        <taxon>Liliopsida</taxon>
        <taxon>Poales</taxon>
        <taxon>Poaceae</taxon>
        <taxon>BOP clade</taxon>
        <taxon>Oryzoideae</taxon>
        <taxon>Oryzeae</taxon>
        <taxon>Oryzinae</taxon>
        <taxon>Oryza</taxon>
        <taxon>Oryza sativa</taxon>
    </lineage>
</organism>
<reference evidence="2 3" key="1">
    <citation type="journal article" date="2005" name="Nature">
        <title>The map-based sequence of the rice genome.</title>
        <authorList>
            <consortium name="International rice genome sequencing project (IRGSP)"/>
            <person name="Matsumoto T."/>
            <person name="Wu J."/>
            <person name="Kanamori H."/>
            <person name="Katayose Y."/>
            <person name="Fujisawa M."/>
            <person name="Namiki N."/>
            <person name="Mizuno H."/>
            <person name="Yamamoto K."/>
            <person name="Antonio B.A."/>
            <person name="Baba T."/>
            <person name="Sakata K."/>
            <person name="Nagamura Y."/>
            <person name="Aoki H."/>
            <person name="Arikawa K."/>
            <person name="Arita K."/>
            <person name="Bito T."/>
            <person name="Chiden Y."/>
            <person name="Fujitsuka N."/>
            <person name="Fukunaka R."/>
            <person name="Hamada M."/>
            <person name="Harada C."/>
            <person name="Hayashi A."/>
            <person name="Hijishita S."/>
            <person name="Honda M."/>
            <person name="Hosokawa S."/>
            <person name="Ichikawa Y."/>
            <person name="Idonuma A."/>
            <person name="Iijima M."/>
            <person name="Ikeda M."/>
            <person name="Ikeno M."/>
            <person name="Ito K."/>
            <person name="Ito S."/>
            <person name="Ito T."/>
            <person name="Ito Y."/>
            <person name="Ito Y."/>
            <person name="Iwabuchi A."/>
            <person name="Kamiya K."/>
            <person name="Karasawa W."/>
            <person name="Kurita K."/>
            <person name="Katagiri S."/>
            <person name="Kikuta A."/>
            <person name="Kobayashi H."/>
            <person name="Kobayashi N."/>
            <person name="Machita K."/>
            <person name="Maehara T."/>
            <person name="Masukawa M."/>
            <person name="Mizubayashi T."/>
            <person name="Mukai Y."/>
            <person name="Nagasaki H."/>
            <person name="Nagata Y."/>
            <person name="Naito S."/>
            <person name="Nakashima M."/>
            <person name="Nakama Y."/>
            <person name="Nakamichi Y."/>
            <person name="Nakamura M."/>
            <person name="Meguro A."/>
            <person name="Negishi M."/>
            <person name="Ohta I."/>
            <person name="Ohta T."/>
            <person name="Okamoto M."/>
            <person name="Ono N."/>
            <person name="Saji S."/>
            <person name="Sakaguchi M."/>
            <person name="Sakai K."/>
            <person name="Shibata M."/>
            <person name="Shimokawa T."/>
            <person name="Song J."/>
            <person name="Takazaki Y."/>
            <person name="Terasawa K."/>
            <person name="Tsugane M."/>
            <person name="Tsuji K."/>
            <person name="Ueda S."/>
            <person name="Waki K."/>
            <person name="Yamagata H."/>
            <person name="Yamamoto M."/>
            <person name="Yamamoto S."/>
            <person name="Yamane H."/>
            <person name="Yoshiki S."/>
            <person name="Yoshihara R."/>
            <person name="Yukawa K."/>
            <person name="Zhong H."/>
            <person name="Yano M."/>
            <person name="Yuan Q."/>
            <person name="Ouyang S."/>
            <person name="Liu J."/>
            <person name="Jones K.M."/>
            <person name="Gansberger K."/>
            <person name="Moffat K."/>
            <person name="Hill J."/>
            <person name="Bera J."/>
            <person name="Fadrosh D."/>
            <person name="Jin S."/>
            <person name="Johri S."/>
            <person name="Kim M."/>
            <person name="Overton L."/>
            <person name="Reardon M."/>
            <person name="Tsitrin T."/>
            <person name="Vuong H."/>
            <person name="Weaver B."/>
            <person name="Ciecko A."/>
            <person name="Tallon L."/>
            <person name="Jackson J."/>
            <person name="Pai G."/>
            <person name="Aken S.V."/>
            <person name="Utterback T."/>
            <person name="Reidmuller S."/>
            <person name="Feldblyum T."/>
            <person name="Hsiao J."/>
            <person name="Zismann V."/>
            <person name="Iobst S."/>
            <person name="de Vazeille A.R."/>
            <person name="Buell C.R."/>
            <person name="Ying K."/>
            <person name="Li Y."/>
            <person name="Lu T."/>
            <person name="Huang Y."/>
            <person name="Zhao Q."/>
            <person name="Feng Q."/>
            <person name="Zhang L."/>
            <person name="Zhu J."/>
            <person name="Weng Q."/>
            <person name="Mu J."/>
            <person name="Lu Y."/>
            <person name="Fan D."/>
            <person name="Liu Y."/>
            <person name="Guan J."/>
            <person name="Zhang Y."/>
            <person name="Yu S."/>
            <person name="Liu X."/>
            <person name="Zhang Y."/>
            <person name="Hong G."/>
            <person name="Han B."/>
            <person name="Choisne N."/>
            <person name="Demange N."/>
            <person name="Orjeda G."/>
            <person name="Samain S."/>
            <person name="Cattolico L."/>
            <person name="Pelletier E."/>
            <person name="Couloux A."/>
            <person name="Segurens B."/>
            <person name="Wincker P."/>
            <person name="D'Hont A."/>
            <person name="Scarpelli C."/>
            <person name="Weissenbach J."/>
            <person name="Salanoubat M."/>
            <person name="Quetier F."/>
            <person name="Yu Y."/>
            <person name="Kim H.R."/>
            <person name="Rambo T."/>
            <person name="Currie J."/>
            <person name="Collura K."/>
            <person name="Luo M."/>
            <person name="Yang T."/>
            <person name="Ammiraju J.S.S."/>
            <person name="Engler F."/>
            <person name="Soderlund C."/>
            <person name="Wing R.A."/>
            <person name="Palmer L.E."/>
            <person name="de la Bastide M."/>
            <person name="Spiegel L."/>
            <person name="Nascimento L."/>
            <person name="Zutavern T."/>
            <person name="O'Shaughnessy A."/>
            <person name="Dike S."/>
            <person name="Dedhia N."/>
            <person name="Preston R."/>
            <person name="Balija V."/>
            <person name="McCombie W.R."/>
            <person name="Chow T."/>
            <person name="Chen H."/>
            <person name="Chung M."/>
            <person name="Chen C."/>
            <person name="Shaw J."/>
            <person name="Wu H."/>
            <person name="Hsiao K."/>
            <person name="Chao Y."/>
            <person name="Chu M."/>
            <person name="Cheng C."/>
            <person name="Hour A."/>
            <person name="Lee P."/>
            <person name="Lin S."/>
            <person name="Lin Y."/>
            <person name="Liou J."/>
            <person name="Liu S."/>
            <person name="Hsing Y."/>
            <person name="Raghuvanshi S."/>
            <person name="Mohanty A."/>
            <person name="Bharti A.K."/>
            <person name="Gaur A."/>
            <person name="Gupta V."/>
            <person name="Kumar D."/>
            <person name="Ravi V."/>
            <person name="Vij S."/>
            <person name="Kapur A."/>
            <person name="Khurana P."/>
            <person name="Khurana P."/>
            <person name="Khurana J.P."/>
            <person name="Tyagi A.K."/>
            <person name="Gaikwad K."/>
            <person name="Singh A."/>
            <person name="Dalal V."/>
            <person name="Srivastava S."/>
            <person name="Dixit A."/>
            <person name="Pal A.K."/>
            <person name="Ghazi I.A."/>
            <person name="Yadav M."/>
            <person name="Pandit A."/>
            <person name="Bhargava A."/>
            <person name="Sureshbabu K."/>
            <person name="Batra K."/>
            <person name="Sharma T.R."/>
            <person name="Mohapatra T."/>
            <person name="Singh N.K."/>
            <person name="Messing J."/>
            <person name="Nelson A.B."/>
            <person name="Fuks G."/>
            <person name="Kavchok S."/>
            <person name="Keizer G."/>
            <person name="Linton E."/>
            <person name="Llaca V."/>
            <person name="Song R."/>
            <person name="Tanyolac B."/>
            <person name="Young S."/>
            <person name="Ho-Il K."/>
            <person name="Hahn J.H."/>
            <person name="Sangsakoo G."/>
            <person name="Vanavichit A."/>
            <person name="de Mattos Luiz.A.T."/>
            <person name="Zimmer P.D."/>
            <person name="Malone G."/>
            <person name="Dellagostin O."/>
            <person name="de Oliveira A.C."/>
            <person name="Bevan M."/>
            <person name="Bancroft I."/>
            <person name="Minx P."/>
            <person name="Cordum H."/>
            <person name="Wilson R."/>
            <person name="Cheng Z."/>
            <person name="Jin W."/>
            <person name="Jiang J."/>
            <person name="Leong S.A."/>
            <person name="Iwama H."/>
            <person name="Gojobori T."/>
            <person name="Itoh T."/>
            <person name="Niimura Y."/>
            <person name="Fujii Y."/>
            <person name="Habara T."/>
            <person name="Sakai H."/>
            <person name="Sato Y."/>
            <person name="Wilson G."/>
            <person name="Kumar K."/>
            <person name="McCouch S."/>
            <person name="Juretic N."/>
            <person name="Hoen D."/>
            <person name="Wright S."/>
            <person name="Bruskiewich R."/>
            <person name="Bureau T."/>
            <person name="Miyao A."/>
            <person name="Hirochika H."/>
            <person name="Nishikawa T."/>
            <person name="Kadowaki K."/>
            <person name="Sugiura M."/>
            <person name="Burr B."/>
            <person name="Sasaki T."/>
        </authorList>
    </citation>
    <scope>NUCLEOTIDE SEQUENCE [LARGE SCALE GENOMIC DNA]</scope>
    <source>
        <strain evidence="3">cv. Nipponbare</strain>
    </source>
</reference>
<gene>
    <name evidence="2" type="ordered locus">Os05g0119700</name>
</gene>
<feature type="compositionally biased region" description="Basic and acidic residues" evidence="1">
    <location>
        <begin position="1"/>
        <end position="17"/>
    </location>
</feature>
<dbReference type="Gramene" id="Os05t0119700-01">
    <property type="protein sequence ID" value="Os05t0119700-01"/>
    <property type="gene ID" value="Os05g0119700"/>
</dbReference>
<evidence type="ECO:0000256" key="1">
    <source>
        <dbReference type="SAM" id="MobiDB-lite"/>
    </source>
</evidence>